<dbReference type="Proteomes" id="UP000075613">
    <property type="component" value="Unassembled WGS sequence"/>
</dbReference>
<proteinExistence type="predicted"/>
<comment type="caution">
    <text evidence="1">The sequence shown here is derived from an EMBL/GenBank/DDBJ whole genome shotgun (WGS) entry which is preliminary data.</text>
</comment>
<name>A0A149PUS4_9BURK</name>
<organism evidence="1 2">
    <name type="scientific">Paraburkholderia monticola</name>
    <dbReference type="NCBI Taxonomy" id="1399968"/>
    <lineage>
        <taxon>Bacteria</taxon>
        <taxon>Pseudomonadati</taxon>
        <taxon>Pseudomonadota</taxon>
        <taxon>Betaproteobacteria</taxon>
        <taxon>Burkholderiales</taxon>
        <taxon>Burkholderiaceae</taxon>
        <taxon>Paraburkholderia</taxon>
    </lineage>
</organism>
<sequence length="74" mass="8216">MQTCPLRRAWIDAESTKTAMRRMRCAVPTPPASPHSRAELWLRVAISLASLIGWRALANLLNAIPDSNDDFGLL</sequence>
<dbReference type="STRING" id="1399968.CI15_10240"/>
<reference evidence="1 2" key="1">
    <citation type="journal article" date="2015" name="Int. J. Syst. Evol. Microbiol.">
        <title>Burkholderia monticola sp. nov., isolated from mountain soil.</title>
        <authorList>
            <person name="Baek I."/>
            <person name="Seo B."/>
            <person name="Lee I."/>
            <person name="Yi H."/>
            <person name="Chun J."/>
        </authorList>
    </citation>
    <scope>NUCLEOTIDE SEQUENCE [LARGE SCALE GENOMIC DNA]</scope>
    <source>
        <strain evidence="1 2">JC2948</strain>
    </source>
</reference>
<accession>A0A149PUS4</accession>
<gene>
    <name evidence="1" type="ORF">CI15_10240</name>
</gene>
<evidence type="ECO:0000313" key="2">
    <source>
        <dbReference type="Proteomes" id="UP000075613"/>
    </source>
</evidence>
<dbReference type="OrthoDB" id="9104546at2"/>
<dbReference type="EMBL" id="LRBG01000007">
    <property type="protein sequence ID" value="KXU88686.1"/>
    <property type="molecule type" value="Genomic_DNA"/>
</dbReference>
<dbReference type="AlphaFoldDB" id="A0A149PUS4"/>
<protein>
    <submittedName>
        <fullName evidence="1">Uncharacterized protein</fullName>
    </submittedName>
</protein>
<dbReference type="RefSeq" id="WP_062127283.1">
    <property type="nucleotide sequence ID" value="NZ_LRBG01000007.1"/>
</dbReference>
<evidence type="ECO:0000313" key="1">
    <source>
        <dbReference type="EMBL" id="KXU88686.1"/>
    </source>
</evidence>
<keyword evidence="2" id="KW-1185">Reference proteome</keyword>